<organism evidence="2 3">
    <name type="scientific">Parastrongyloides trichosuri</name>
    <name type="common">Possum-specific nematode worm</name>
    <dbReference type="NCBI Taxonomy" id="131310"/>
    <lineage>
        <taxon>Eukaryota</taxon>
        <taxon>Metazoa</taxon>
        <taxon>Ecdysozoa</taxon>
        <taxon>Nematoda</taxon>
        <taxon>Chromadorea</taxon>
        <taxon>Rhabditida</taxon>
        <taxon>Tylenchina</taxon>
        <taxon>Panagrolaimomorpha</taxon>
        <taxon>Strongyloidoidea</taxon>
        <taxon>Strongyloididae</taxon>
        <taxon>Parastrongyloides</taxon>
    </lineage>
</organism>
<keyword evidence="1" id="KW-0732">Signal</keyword>
<evidence type="ECO:0000256" key="1">
    <source>
        <dbReference type="SAM" id="SignalP"/>
    </source>
</evidence>
<reference evidence="3" key="1">
    <citation type="submission" date="2017-02" db="UniProtKB">
        <authorList>
            <consortium name="WormBaseParasite"/>
        </authorList>
    </citation>
    <scope>IDENTIFICATION</scope>
</reference>
<accession>A0A0N5A6J7</accession>
<dbReference type="AlphaFoldDB" id="A0A0N5A6J7"/>
<feature type="signal peptide" evidence="1">
    <location>
        <begin position="1"/>
        <end position="15"/>
    </location>
</feature>
<feature type="chain" id="PRO_5012339327" evidence="1">
    <location>
        <begin position="16"/>
        <end position="299"/>
    </location>
</feature>
<name>A0A0N5A6J7_PARTI</name>
<protein>
    <submittedName>
        <fullName evidence="3">DUF4774 domain-containing protein</fullName>
    </submittedName>
</protein>
<sequence length="299" mass="33913">MIFSIIVSLLPLAFCYPYYYYQQQMPNSYQQSLYAPRYNVPSFYYNNYYQRPCQRCGYQNVQQQGSYYQNIQSYSTKNQNPSSGYQRPSQLLNEYNNYKNEAPFVPNYQTGDIQSTNVDLTNNNIPSISIQNTDTSIPLLTATQGPISFVSDKQNFHITEDKKEGTAIVVNTNFEQNNQQTGIEITNTPQTSETFEVVPTNSATEYRDEIPLSISKDSIPTINRNVESINSNAATGEVPVPKIEFNKDSEDITSKVNEATDNGIKVKTKSDIDYVLYQEVAASQKNGTADFYDTPVTNN</sequence>
<keyword evidence="2" id="KW-1185">Reference proteome</keyword>
<dbReference type="WBParaSite" id="PTRK_0001762100.1">
    <property type="protein sequence ID" value="PTRK_0001762100.1"/>
    <property type="gene ID" value="PTRK_0001762100"/>
</dbReference>
<evidence type="ECO:0000313" key="3">
    <source>
        <dbReference type="WBParaSite" id="PTRK_0001762100.1"/>
    </source>
</evidence>
<proteinExistence type="predicted"/>
<evidence type="ECO:0000313" key="2">
    <source>
        <dbReference type="Proteomes" id="UP000038045"/>
    </source>
</evidence>
<dbReference type="Proteomes" id="UP000038045">
    <property type="component" value="Unplaced"/>
</dbReference>